<name>A0A059CW66_EUCGR</name>
<proteinExistence type="predicted"/>
<dbReference type="AlphaFoldDB" id="A0A059CW66"/>
<dbReference type="InParanoid" id="A0A059CW66"/>
<dbReference type="InterPro" id="IPR049306">
    <property type="entry name" value="GLV1-2"/>
</dbReference>
<dbReference type="OMA" id="MDYSLAR"/>
<accession>A0A059CW66</accession>
<dbReference type="EMBL" id="KK198755">
    <property type="protein sequence ID" value="KCW82728.1"/>
    <property type="molecule type" value="Genomic_DNA"/>
</dbReference>
<reference evidence="3" key="1">
    <citation type="submission" date="2013-07" db="EMBL/GenBank/DDBJ databases">
        <title>The genome of Eucalyptus grandis.</title>
        <authorList>
            <person name="Schmutz J."/>
            <person name="Hayes R."/>
            <person name="Myburg A."/>
            <person name="Tuskan G."/>
            <person name="Grattapaglia D."/>
            <person name="Rokhsar D.S."/>
        </authorList>
    </citation>
    <scope>NUCLEOTIDE SEQUENCE</scope>
    <source>
        <tissue evidence="3">Leaf extractions</tissue>
    </source>
</reference>
<feature type="signal peptide" evidence="2">
    <location>
        <begin position="1"/>
        <end position="21"/>
    </location>
</feature>
<evidence type="ECO:0000256" key="1">
    <source>
        <dbReference type="SAM" id="MobiDB-lite"/>
    </source>
</evidence>
<feature type="region of interest" description="Disordered" evidence="1">
    <location>
        <begin position="22"/>
        <end position="103"/>
    </location>
</feature>
<dbReference type="Pfam" id="PF21529">
    <property type="entry name" value="GLV1-2"/>
    <property type="match status" value="1"/>
</dbReference>
<evidence type="ECO:0000256" key="2">
    <source>
        <dbReference type="SAM" id="SignalP"/>
    </source>
</evidence>
<dbReference type="Gramene" id="KCW82728">
    <property type="protein sequence ID" value="KCW82728"/>
    <property type="gene ID" value="EUGRSUZ_C04106"/>
</dbReference>
<organism evidence="3">
    <name type="scientific">Eucalyptus grandis</name>
    <name type="common">Flooded gum</name>
    <dbReference type="NCBI Taxonomy" id="71139"/>
    <lineage>
        <taxon>Eukaryota</taxon>
        <taxon>Viridiplantae</taxon>
        <taxon>Streptophyta</taxon>
        <taxon>Embryophyta</taxon>
        <taxon>Tracheophyta</taxon>
        <taxon>Spermatophyta</taxon>
        <taxon>Magnoliopsida</taxon>
        <taxon>eudicotyledons</taxon>
        <taxon>Gunneridae</taxon>
        <taxon>Pentapetalae</taxon>
        <taxon>rosids</taxon>
        <taxon>malvids</taxon>
        <taxon>Myrtales</taxon>
        <taxon>Myrtaceae</taxon>
        <taxon>Myrtoideae</taxon>
        <taxon>Eucalypteae</taxon>
        <taxon>Eucalyptus</taxon>
    </lineage>
</organism>
<feature type="compositionally biased region" description="Basic and acidic residues" evidence="1">
    <location>
        <begin position="38"/>
        <end position="54"/>
    </location>
</feature>
<feature type="compositionally biased region" description="Low complexity" evidence="1">
    <location>
        <begin position="26"/>
        <end position="37"/>
    </location>
</feature>
<gene>
    <name evidence="3" type="ORF">EUGRSUZ_C04106</name>
</gene>
<sequence>MKTHLAAHLLLLMLLISQTEGKTRKLLTATTPTTKAPNSKEEITQGDSEAKSTLEGESNSGQLGRGKENFSVNSPSASEHYPDIMDIAGMDYSPAKRKPPIHN</sequence>
<feature type="chain" id="PRO_5001575611" evidence="2">
    <location>
        <begin position="22"/>
        <end position="103"/>
    </location>
</feature>
<keyword evidence="2" id="KW-0732">Signal</keyword>
<evidence type="ECO:0000313" key="3">
    <source>
        <dbReference type="EMBL" id="KCW82728.1"/>
    </source>
</evidence>
<protein>
    <submittedName>
        <fullName evidence="3">Uncharacterized protein</fullName>
    </submittedName>
</protein>